<protein>
    <submittedName>
        <fullName evidence="1">Uncharacterized protein</fullName>
    </submittedName>
</protein>
<proteinExistence type="predicted"/>
<accession>A0A8H6RGA6</accession>
<reference evidence="1" key="1">
    <citation type="submission" date="2020-04" db="EMBL/GenBank/DDBJ databases">
        <title>Draft genome resource of the tomato pathogen Pseudocercospora fuligena.</title>
        <authorList>
            <person name="Zaccaron A."/>
        </authorList>
    </citation>
    <scope>NUCLEOTIDE SEQUENCE</scope>
    <source>
        <strain evidence="1">PF001</strain>
    </source>
</reference>
<comment type="caution">
    <text evidence="1">The sequence shown here is derived from an EMBL/GenBank/DDBJ whole genome shotgun (WGS) entry which is preliminary data.</text>
</comment>
<dbReference type="EMBL" id="JABCIY010000158">
    <property type="protein sequence ID" value="KAF7191325.1"/>
    <property type="molecule type" value="Genomic_DNA"/>
</dbReference>
<evidence type="ECO:0000313" key="2">
    <source>
        <dbReference type="Proteomes" id="UP000660729"/>
    </source>
</evidence>
<evidence type="ECO:0000313" key="1">
    <source>
        <dbReference type="EMBL" id="KAF7191325.1"/>
    </source>
</evidence>
<gene>
    <name evidence="1" type="ORF">HII31_07348</name>
</gene>
<dbReference type="Proteomes" id="UP000660729">
    <property type="component" value="Unassembled WGS sequence"/>
</dbReference>
<name>A0A8H6RGA6_9PEZI</name>
<dbReference type="AlphaFoldDB" id="A0A8H6RGA6"/>
<organism evidence="1 2">
    <name type="scientific">Pseudocercospora fuligena</name>
    <dbReference type="NCBI Taxonomy" id="685502"/>
    <lineage>
        <taxon>Eukaryota</taxon>
        <taxon>Fungi</taxon>
        <taxon>Dikarya</taxon>
        <taxon>Ascomycota</taxon>
        <taxon>Pezizomycotina</taxon>
        <taxon>Dothideomycetes</taxon>
        <taxon>Dothideomycetidae</taxon>
        <taxon>Mycosphaerellales</taxon>
        <taxon>Mycosphaerellaceae</taxon>
        <taxon>Pseudocercospora</taxon>
    </lineage>
</organism>
<keyword evidence="2" id="KW-1185">Reference proteome</keyword>
<sequence length="206" mass="23668">MYRDRWNRKRRFGLLGIKNKPAQKNGTKSPRTLRIYASTRAAPDMKSFFFALKMAEMTDLGSIEKIHEISRSQAELRTVFTVAREALPREMIACEAATERLLRSYGVKVSASRVFKALVELGSSRQTGNEWWCTDEFVLWHSTYEQMVRANHLRIKPDAADYMTAIALDDMQATRMLARLAYPPKSAVLTHELFDGCEALQRCLTR</sequence>